<feature type="domain" description="HTH gntR-type" evidence="4">
    <location>
        <begin position="5"/>
        <end position="73"/>
    </location>
</feature>
<dbReference type="RefSeq" id="WP_245031267.1">
    <property type="nucleotide sequence ID" value="NZ_CP095075.1"/>
</dbReference>
<dbReference type="Gene3D" id="1.10.10.10">
    <property type="entry name" value="Winged helix-like DNA-binding domain superfamily/Winged helix DNA-binding domain"/>
    <property type="match status" value="1"/>
</dbReference>
<dbReference type="InterPro" id="IPR000524">
    <property type="entry name" value="Tscrpt_reg_HTH_GntR"/>
</dbReference>
<sequence length="237" mass="27266">MRSNKAKYLTVYEELKQQITNEDYLIGDLLPAEPELQKRYNVSRITIRHAVDLLVDEGYVQRLHGVGTIIISQKKSLQLQKLLSFSEDNKGRNLHSSLFSFEATIPATLLAYSQLDLPKGAMVSCHERVRWIQDTPIGFHRIYCPSFISLSAEELEAPDASLYQLFQQKGYVVKKANETIESIAASEKLAKILKVEENSPLLYVQRSTKDQQDRLIEYAQIFYRGDQYRYSVELESP</sequence>
<keyword evidence="1" id="KW-0805">Transcription regulation</keyword>
<keyword evidence="2" id="KW-0238">DNA-binding</keyword>
<gene>
    <name evidence="5" type="ORF">MUO15_17270</name>
</gene>
<evidence type="ECO:0000313" key="5">
    <source>
        <dbReference type="EMBL" id="UOR11327.1"/>
    </source>
</evidence>
<dbReference type="CDD" id="cd07377">
    <property type="entry name" value="WHTH_GntR"/>
    <property type="match status" value="1"/>
</dbReference>
<organism evidence="5 6">
    <name type="scientific">Halobacillus amylolyticus</name>
    <dbReference type="NCBI Taxonomy" id="2932259"/>
    <lineage>
        <taxon>Bacteria</taxon>
        <taxon>Bacillati</taxon>
        <taxon>Bacillota</taxon>
        <taxon>Bacilli</taxon>
        <taxon>Bacillales</taxon>
        <taxon>Bacillaceae</taxon>
        <taxon>Halobacillus</taxon>
    </lineage>
</organism>
<dbReference type="SUPFAM" id="SSF46785">
    <property type="entry name" value="Winged helix' DNA-binding domain"/>
    <property type="match status" value="1"/>
</dbReference>
<dbReference type="InterPro" id="IPR028978">
    <property type="entry name" value="Chorismate_lyase_/UTRA_dom_sf"/>
</dbReference>
<dbReference type="SMART" id="SM00866">
    <property type="entry name" value="UTRA"/>
    <property type="match status" value="1"/>
</dbReference>
<dbReference type="PRINTS" id="PR00035">
    <property type="entry name" value="HTHGNTR"/>
</dbReference>
<dbReference type="PROSITE" id="PS50949">
    <property type="entry name" value="HTH_GNTR"/>
    <property type="match status" value="1"/>
</dbReference>
<dbReference type="Gene3D" id="3.40.1410.10">
    <property type="entry name" value="Chorismate lyase-like"/>
    <property type="match status" value="1"/>
</dbReference>
<evidence type="ECO:0000256" key="2">
    <source>
        <dbReference type="ARBA" id="ARBA00023125"/>
    </source>
</evidence>
<evidence type="ECO:0000259" key="4">
    <source>
        <dbReference type="PROSITE" id="PS50949"/>
    </source>
</evidence>
<dbReference type="Pfam" id="PF00392">
    <property type="entry name" value="GntR"/>
    <property type="match status" value="1"/>
</dbReference>
<keyword evidence="6" id="KW-1185">Reference proteome</keyword>
<dbReference type="InterPro" id="IPR036388">
    <property type="entry name" value="WH-like_DNA-bd_sf"/>
</dbReference>
<accession>A0ABY4H9H3</accession>
<dbReference type="EMBL" id="CP095075">
    <property type="protein sequence ID" value="UOR11327.1"/>
    <property type="molecule type" value="Genomic_DNA"/>
</dbReference>
<evidence type="ECO:0000256" key="3">
    <source>
        <dbReference type="ARBA" id="ARBA00023163"/>
    </source>
</evidence>
<reference evidence="5" key="1">
    <citation type="submission" date="2022-04" db="EMBL/GenBank/DDBJ databases">
        <title>Halobacillus sp. isolated from saltern.</title>
        <authorList>
            <person name="Won M."/>
            <person name="Lee C.-M."/>
            <person name="Woen H.-Y."/>
            <person name="Kwon S.-W."/>
        </authorList>
    </citation>
    <scope>NUCLEOTIDE SEQUENCE</scope>
    <source>
        <strain evidence="5">SSHM10-5</strain>
    </source>
</reference>
<dbReference type="SUPFAM" id="SSF64288">
    <property type="entry name" value="Chorismate lyase-like"/>
    <property type="match status" value="1"/>
</dbReference>
<dbReference type="Proteomes" id="UP000830326">
    <property type="component" value="Chromosome"/>
</dbReference>
<dbReference type="PANTHER" id="PTHR44846">
    <property type="entry name" value="MANNOSYL-D-GLYCERATE TRANSPORT/METABOLISM SYSTEM REPRESSOR MNGR-RELATED"/>
    <property type="match status" value="1"/>
</dbReference>
<dbReference type="PANTHER" id="PTHR44846:SF1">
    <property type="entry name" value="MANNOSYL-D-GLYCERATE TRANSPORT_METABOLISM SYSTEM REPRESSOR MNGR-RELATED"/>
    <property type="match status" value="1"/>
</dbReference>
<dbReference type="InterPro" id="IPR036390">
    <property type="entry name" value="WH_DNA-bd_sf"/>
</dbReference>
<protein>
    <submittedName>
        <fullName evidence="5">GntR family transcriptional regulator</fullName>
    </submittedName>
</protein>
<evidence type="ECO:0000313" key="6">
    <source>
        <dbReference type="Proteomes" id="UP000830326"/>
    </source>
</evidence>
<keyword evidence="3" id="KW-0804">Transcription</keyword>
<dbReference type="SMART" id="SM00345">
    <property type="entry name" value="HTH_GNTR"/>
    <property type="match status" value="1"/>
</dbReference>
<evidence type="ECO:0000256" key="1">
    <source>
        <dbReference type="ARBA" id="ARBA00023015"/>
    </source>
</evidence>
<dbReference type="InterPro" id="IPR011663">
    <property type="entry name" value="UTRA"/>
</dbReference>
<proteinExistence type="predicted"/>
<dbReference type="Pfam" id="PF07702">
    <property type="entry name" value="UTRA"/>
    <property type="match status" value="1"/>
</dbReference>
<dbReference type="InterPro" id="IPR050679">
    <property type="entry name" value="Bact_HTH_transcr_reg"/>
</dbReference>
<name>A0ABY4H9H3_9BACI</name>